<dbReference type="InParanoid" id="Q552K8"/>
<accession>Q552K8</accession>
<dbReference type="EMBL" id="AAFI02000013">
    <property type="protein sequence ID" value="EAL69444.1"/>
    <property type="molecule type" value="Genomic_DNA"/>
</dbReference>
<protein>
    <submittedName>
        <fullName evidence="2">Uncharacterized protein</fullName>
    </submittedName>
</protein>
<dbReference type="PaxDb" id="44689-DDB0304939"/>
<name>Q552K8_DICDI</name>
<organism evidence="2 3">
    <name type="scientific">Dictyostelium discoideum</name>
    <name type="common">Social amoeba</name>
    <dbReference type="NCBI Taxonomy" id="44689"/>
    <lineage>
        <taxon>Eukaryota</taxon>
        <taxon>Amoebozoa</taxon>
        <taxon>Evosea</taxon>
        <taxon>Eumycetozoa</taxon>
        <taxon>Dictyostelia</taxon>
        <taxon>Dictyosteliales</taxon>
        <taxon>Dictyosteliaceae</taxon>
        <taxon>Dictyostelium</taxon>
    </lineage>
</organism>
<dbReference type="Proteomes" id="UP000002195">
    <property type="component" value="Unassembled WGS sequence"/>
</dbReference>
<evidence type="ECO:0000313" key="3">
    <source>
        <dbReference type="Proteomes" id="UP000002195"/>
    </source>
</evidence>
<dbReference type="STRING" id="44689.Q552K8"/>
<dbReference type="AlphaFoldDB" id="Q552K8"/>
<gene>
    <name evidence="2" type="ORF">DDB_G0275975</name>
</gene>
<dbReference type="dictyBase" id="DDB_G0275975"/>
<comment type="caution">
    <text evidence="2">The sequence shown here is derived from an EMBL/GenBank/DDBJ whole genome shotgun (WGS) entry which is preliminary data.</text>
</comment>
<feature type="compositionally biased region" description="Low complexity" evidence="1">
    <location>
        <begin position="12"/>
        <end position="28"/>
    </location>
</feature>
<feature type="region of interest" description="Disordered" evidence="1">
    <location>
        <begin position="1"/>
        <end position="46"/>
    </location>
</feature>
<feature type="compositionally biased region" description="Polar residues" evidence="1">
    <location>
        <begin position="29"/>
        <end position="38"/>
    </location>
</feature>
<evidence type="ECO:0000313" key="2">
    <source>
        <dbReference type="EMBL" id="EAL69444.1"/>
    </source>
</evidence>
<dbReference type="GeneID" id="8620258"/>
<dbReference type="Pfam" id="PF05710">
    <property type="entry name" value="Coiled"/>
    <property type="match status" value="1"/>
</dbReference>
<sequence length="76" mass="8117">MTIIDSITKFGNSLNMSNDSSISNSGSNGTDFSDNQISHCGGPPPRTTWGKGGCHPNPVCHPPPPPCHQRPPCRKF</sequence>
<dbReference type="KEGG" id="ddi:DDB_G0275975"/>
<dbReference type="InterPro" id="IPR008455">
    <property type="entry name" value="HssA/B-related"/>
</dbReference>
<dbReference type="HOGENOM" id="CLU_2659715_0_0_1"/>
<reference evidence="2 3" key="1">
    <citation type="journal article" date="2005" name="Nature">
        <title>The genome of the social amoeba Dictyostelium discoideum.</title>
        <authorList>
            <consortium name="The Dictyostelium discoideum Sequencing Consortium"/>
            <person name="Eichinger L."/>
            <person name="Pachebat J.A."/>
            <person name="Glockner G."/>
            <person name="Rajandream M.A."/>
            <person name="Sucgang R."/>
            <person name="Berriman M."/>
            <person name="Song J."/>
            <person name="Olsen R."/>
            <person name="Szafranski K."/>
            <person name="Xu Q."/>
            <person name="Tunggal B."/>
            <person name="Kummerfeld S."/>
            <person name="Madera M."/>
            <person name="Konfortov B.A."/>
            <person name="Rivero F."/>
            <person name="Bankier A.T."/>
            <person name="Lehmann R."/>
            <person name="Hamlin N."/>
            <person name="Davies R."/>
            <person name="Gaudet P."/>
            <person name="Fey P."/>
            <person name="Pilcher K."/>
            <person name="Chen G."/>
            <person name="Saunders D."/>
            <person name="Sodergren E."/>
            <person name="Davis P."/>
            <person name="Kerhornou A."/>
            <person name="Nie X."/>
            <person name="Hall N."/>
            <person name="Anjard C."/>
            <person name="Hemphill L."/>
            <person name="Bason N."/>
            <person name="Farbrother P."/>
            <person name="Desany B."/>
            <person name="Just E."/>
            <person name="Morio T."/>
            <person name="Rost R."/>
            <person name="Churcher C."/>
            <person name="Cooper J."/>
            <person name="Haydock S."/>
            <person name="van Driessche N."/>
            <person name="Cronin A."/>
            <person name="Goodhead I."/>
            <person name="Muzny D."/>
            <person name="Mourier T."/>
            <person name="Pain A."/>
            <person name="Lu M."/>
            <person name="Harper D."/>
            <person name="Lindsay R."/>
            <person name="Hauser H."/>
            <person name="James K."/>
            <person name="Quiles M."/>
            <person name="Madan Babu M."/>
            <person name="Saito T."/>
            <person name="Buchrieser C."/>
            <person name="Wardroper A."/>
            <person name="Felder M."/>
            <person name="Thangavelu M."/>
            <person name="Johnson D."/>
            <person name="Knights A."/>
            <person name="Loulseged H."/>
            <person name="Mungall K."/>
            <person name="Oliver K."/>
            <person name="Price C."/>
            <person name="Quail M.A."/>
            <person name="Urushihara H."/>
            <person name="Hernandez J."/>
            <person name="Rabbinowitsch E."/>
            <person name="Steffen D."/>
            <person name="Sanders M."/>
            <person name="Ma J."/>
            <person name="Kohara Y."/>
            <person name="Sharp S."/>
            <person name="Simmonds M."/>
            <person name="Spiegler S."/>
            <person name="Tivey A."/>
            <person name="Sugano S."/>
            <person name="White B."/>
            <person name="Walker D."/>
            <person name="Woodward J."/>
            <person name="Winckler T."/>
            <person name="Tanaka Y."/>
            <person name="Shaulsky G."/>
            <person name="Schleicher M."/>
            <person name="Weinstock G."/>
            <person name="Rosenthal A."/>
            <person name="Cox E.C."/>
            <person name="Chisholm R.L."/>
            <person name="Gibbs R."/>
            <person name="Loomis W.F."/>
            <person name="Platzer M."/>
            <person name="Kay R.R."/>
            <person name="Williams J."/>
            <person name="Dear P.H."/>
            <person name="Noegel A.A."/>
            <person name="Barrell B."/>
            <person name="Kuspa A."/>
        </authorList>
    </citation>
    <scope>NUCLEOTIDE SEQUENCE [LARGE SCALE GENOMIC DNA]</scope>
    <source>
        <strain evidence="2 3">AX4</strain>
    </source>
</reference>
<dbReference type="RefSeq" id="XP_643374.1">
    <property type="nucleotide sequence ID" value="XM_638282.1"/>
</dbReference>
<keyword evidence="3" id="KW-1185">Reference proteome</keyword>
<evidence type="ECO:0000256" key="1">
    <source>
        <dbReference type="SAM" id="MobiDB-lite"/>
    </source>
</evidence>
<proteinExistence type="predicted"/>